<protein>
    <submittedName>
        <fullName evidence="1">Uncharacterized protein</fullName>
    </submittedName>
</protein>
<name>A0ABN9A383_RANTA</name>
<sequence>MVQTNKPQCNKARLKSLHPLPLTFTPIYPQRQLPLPYCLVWDSKATPFPIREFQELEMTETLQPSPPTSAWTFLFCLRKGCTCFSRRLLPLRLKSQVPVEPQSHCAHQDPGWI</sequence>
<evidence type="ECO:0000313" key="1">
    <source>
        <dbReference type="EMBL" id="CAI9179412.1"/>
    </source>
</evidence>
<evidence type="ECO:0000313" key="2">
    <source>
        <dbReference type="Proteomes" id="UP001176941"/>
    </source>
</evidence>
<organism evidence="1 2">
    <name type="scientific">Rangifer tarandus platyrhynchus</name>
    <name type="common">Svalbard reindeer</name>
    <dbReference type="NCBI Taxonomy" id="3082113"/>
    <lineage>
        <taxon>Eukaryota</taxon>
        <taxon>Metazoa</taxon>
        <taxon>Chordata</taxon>
        <taxon>Craniata</taxon>
        <taxon>Vertebrata</taxon>
        <taxon>Euteleostomi</taxon>
        <taxon>Mammalia</taxon>
        <taxon>Eutheria</taxon>
        <taxon>Laurasiatheria</taxon>
        <taxon>Artiodactyla</taxon>
        <taxon>Ruminantia</taxon>
        <taxon>Pecora</taxon>
        <taxon>Cervidae</taxon>
        <taxon>Odocoileinae</taxon>
        <taxon>Rangifer</taxon>
    </lineage>
</organism>
<dbReference type="Proteomes" id="UP001176941">
    <property type="component" value="Chromosome 9"/>
</dbReference>
<dbReference type="EMBL" id="OX459945">
    <property type="protein sequence ID" value="CAI9179412.1"/>
    <property type="molecule type" value="Genomic_DNA"/>
</dbReference>
<reference evidence="1" key="1">
    <citation type="submission" date="2023-04" db="EMBL/GenBank/DDBJ databases">
        <authorList>
            <consortium name="ELIXIR-Norway"/>
        </authorList>
    </citation>
    <scope>NUCLEOTIDE SEQUENCE [LARGE SCALE GENOMIC DNA]</scope>
</reference>
<proteinExistence type="predicted"/>
<keyword evidence="2" id="KW-1185">Reference proteome</keyword>
<accession>A0ABN9A383</accession>
<gene>
    <name evidence="1" type="ORF">MRATA1EN1_LOCUS28374</name>
</gene>